<feature type="region of interest" description="Disordered" evidence="1">
    <location>
        <begin position="117"/>
        <end position="221"/>
    </location>
</feature>
<evidence type="ECO:0000256" key="1">
    <source>
        <dbReference type="SAM" id="MobiDB-lite"/>
    </source>
</evidence>
<evidence type="ECO:0000313" key="3">
    <source>
        <dbReference type="Proteomes" id="UP001149165"/>
    </source>
</evidence>
<comment type="caution">
    <text evidence="2">The sequence shown here is derived from an EMBL/GenBank/DDBJ whole genome shotgun (WGS) entry which is preliminary data.</text>
</comment>
<gene>
    <name evidence="2" type="ORF">N7456_012218</name>
</gene>
<protein>
    <recommendedName>
        <fullName evidence="4">P-loop containing nucleoside triphosphate hydrolase protein</fullName>
    </recommendedName>
</protein>
<reference evidence="2" key="2">
    <citation type="journal article" date="2023" name="IMA Fungus">
        <title>Comparative genomic study of the Penicillium genus elucidates a diverse pangenome and 15 lateral gene transfer events.</title>
        <authorList>
            <person name="Petersen C."/>
            <person name="Sorensen T."/>
            <person name="Nielsen M.R."/>
            <person name="Sondergaard T.E."/>
            <person name="Sorensen J.L."/>
            <person name="Fitzpatrick D.A."/>
            <person name="Frisvad J.C."/>
            <person name="Nielsen K.L."/>
        </authorList>
    </citation>
    <scope>NUCLEOTIDE SEQUENCE</scope>
    <source>
        <strain evidence="2">IBT 30069</strain>
    </source>
</reference>
<evidence type="ECO:0000313" key="2">
    <source>
        <dbReference type="EMBL" id="KAJ5088602.1"/>
    </source>
</evidence>
<dbReference type="SUPFAM" id="SSF52540">
    <property type="entry name" value="P-loop containing nucleoside triphosphate hydrolases"/>
    <property type="match status" value="1"/>
</dbReference>
<feature type="compositionally biased region" description="Polar residues" evidence="1">
    <location>
        <begin position="135"/>
        <end position="156"/>
    </location>
</feature>
<reference evidence="2" key="1">
    <citation type="submission" date="2022-11" db="EMBL/GenBank/DDBJ databases">
        <authorList>
            <person name="Petersen C."/>
        </authorList>
    </citation>
    <scope>NUCLEOTIDE SEQUENCE</scope>
    <source>
        <strain evidence="2">IBT 30069</strain>
    </source>
</reference>
<keyword evidence="3" id="KW-1185">Reference proteome</keyword>
<organism evidence="2 3">
    <name type="scientific">Penicillium angulare</name>
    <dbReference type="NCBI Taxonomy" id="116970"/>
    <lineage>
        <taxon>Eukaryota</taxon>
        <taxon>Fungi</taxon>
        <taxon>Dikarya</taxon>
        <taxon>Ascomycota</taxon>
        <taxon>Pezizomycotina</taxon>
        <taxon>Eurotiomycetes</taxon>
        <taxon>Eurotiomycetidae</taxon>
        <taxon>Eurotiales</taxon>
        <taxon>Aspergillaceae</taxon>
        <taxon>Penicillium</taxon>
    </lineage>
</organism>
<dbReference type="InterPro" id="IPR053226">
    <property type="entry name" value="Pyrrolopyrazine_biosynth_F"/>
</dbReference>
<accession>A0A9W9EV48</accession>
<dbReference type="Gene3D" id="3.40.50.300">
    <property type="entry name" value="P-loop containing nucleotide triphosphate hydrolases"/>
    <property type="match status" value="1"/>
</dbReference>
<feature type="compositionally biased region" description="Low complexity" evidence="1">
    <location>
        <begin position="157"/>
        <end position="178"/>
    </location>
</feature>
<name>A0A9W9EV48_9EURO</name>
<dbReference type="Proteomes" id="UP001149165">
    <property type="component" value="Unassembled WGS sequence"/>
</dbReference>
<sequence>MSIKPIYVAAHPRACSTAFERVFMTQRATIQCVHEPFGDAWYYGPERLADRFENDEQGRLDSGFSKSTYRTVMDRLEREGSEGKRVFIKDIDAYLLPQNGKPASIAPSLRRIKRGVGTDSPDEETHSANGVHANGHTTAPVNGVNGTSSNGINGHSNGVNGTTNGAVNGVNGHATNGHSTNGNGVHVNGHSDAHVHTNGTETNGSSPYPYNTPKEPGNPTVMPRELQEKFHWAFLIRDPHHSIPSYYRCTIPPLDKLTGFHNFDPKEAGYNELRRHFEYLVESGLVGPRVATRPDLSPEAGSEEDQKTVHEICMIDADDMLDSPAPMIEAFCRTTGVPYTPDMLCWDTEEDYAFACENFEKWRGFHNDAIESKGLVARAHKHAPKTEEQWDADWLAKYGPKGAALIRQTVNETFDDYLYLKHFAMKV</sequence>
<dbReference type="PANTHER" id="PTHR48419:SF1">
    <property type="entry name" value="SULFOTRANSFERASE DOMAIN-CONTAINING PROTEIN"/>
    <property type="match status" value="1"/>
</dbReference>
<dbReference type="OrthoDB" id="2405944at2759"/>
<dbReference type="InterPro" id="IPR027417">
    <property type="entry name" value="P-loop_NTPase"/>
</dbReference>
<evidence type="ECO:0008006" key="4">
    <source>
        <dbReference type="Google" id="ProtNLM"/>
    </source>
</evidence>
<dbReference type="EMBL" id="JAPQKH010000007">
    <property type="protein sequence ID" value="KAJ5088602.1"/>
    <property type="molecule type" value="Genomic_DNA"/>
</dbReference>
<feature type="compositionally biased region" description="Polar residues" evidence="1">
    <location>
        <begin position="197"/>
        <end position="209"/>
    </location>
</feature>
<proteinExistence type="predicted"/>
<dbReference type="PANTHER" id="PTHR48419">
    <property type="entry name" value="SULFOTRANSFERASE DOMAIN-CONTAINING PROTEIN"/>
    <property type="match status" value="1"/>
</dbReference>
<dbReference type="AlphaFoldDB" id="A0A9W9EV48"/>